<evidence type="ECO:0000256" key="7">
    <source>
        <dbReference type="ARBA" id="ARBA00047899"/>
    </source>
</evidence>
<evidence type="ECO:0000256" key="3">
    <source>
        <dbReference type="ARBA" id="ARBA00022679"/>
    </source>
</evidence>
<dbReference type="GO" id="GO:0050684">
    <property type="term" value="P:regulation of mRNA processing"/>
    <property type="evidence" value="ECO:0007669"/>
    <property type="project" value="TreeGrafter"/>
</dbReference>
<evidence type="ECO:0000259" key="10">
    <source>
        <dbReference type="PROSITE" id="PS50011"/>
    </source>
</evidence>
<name>A0A8H4W4V7_9HELO</name>
<dbReference type="PANTHER" id="PTHR47634">
    <property type="entry name" value="PROTEIN KINASE DOMAIN-CONTAINING PROTEIN-RELATED"/>
    <property type="match status" value="1"/>
</dbReference>
<dbReference type="InterPro" id="IPR051334">
    <property type="entry name" value="SRPK"/>
</dbReference>
<dbReference type="GO" id="GO:0005524">
    <property type="term" value="F:ATP binding"/>
    <property type="evidence" value="ECO:0007669"/>
    <property type="project" value="UniProtKB-UniRule"/>
</dbReference>
<dbReference type="PANTHER" id="PTHR47634:SF9">
    <property type="entry name" value="PROTEIN KINASE DOMAIN-CONTAINING PROTEIN-RELATED"/>
    <property type="match status" value="1"/>
</dbReference>
<keyword evidence="5" id="KW-0418">Kinase</keyword>
<dbReference type="Pfam" id="PF00069">
    <property type="entry name" value="Pkinase"/>
    <property type="match status" value="2"/>
</dbReference>
<feature type="domain" description="Protein kinase" evidence="10">
    <location>
        <begin position="62"/>
        <end position="363"/>
    </location>
</feature>
<evidence type="ECO:0000256" key="9">
    <source>
        <dbReference type="PROSITE-ProRule" id="PRU10141"/>
    </source>
</evidence>
<feature type="binding site" evidence="9">
    <location>
        <position position="91"/>
    </location>
    <ligand>
        <name>ATP</name>
        <dbReference type="ChEBI" id="CHEBI:30616"/>
    </ligand>
</feature>
<comment type="caution">
    <text evidence="11">The sequence shown here is derived from an EMBL/GenBank/DDBJ whole genome shotgun (WGS) entry which is preliminary data.</text>
</comment>
<gene>
    <name evidence="11" type="ORF">G7Y89_g3796</name>
</gene>
<dbReference type="Gene3D" id="1.10.510.10">
    <property type="entry name" value="Transferase(Phosphotransferase) domain 1"/>
    <property type="match status" value="1"/>
</dbReference>
<dbReference type="SUPFAM" id="SSF56112">
    <property type="entry name" value="Protein kinase-like (PK-like)"/>
    <property type="match status" value="1"/>
</dbReference>
<dbReference type="AlphaFoldDB" id="A0A8H4W4V7"/>
<dbReference type="InterPro" id="IPR011009">
    <property type="entry name" value="Kinase-like_dom_sf"/>
</dbReference>
<comment type="catalytic activity">
    <reaction evidence="7">
        <text>L-threonyl-[protein] + ATP = O-phospho-L-threonyl-[protein] + ADP + H(+)</text>
        <dbReference type="Rhea" id="RHEA:46608"/>
        <dbReference type="Rhea" id="RHEA-COMP:11060"/>
        <dbReference type="Rhea" id="RHEA-COMP:11605"/>
        <dbReference type="ChEBI" id="CHEBI:15378"/>
        <dbReference type="ChEBI" id="CHEBI:30013"/>
        <dbReference type="ChEBI" id="CHEBI:30616"/>
        <dbReference type="ChEBI" id="CHEBI:61977"/>
        <dbReference type="ChEBI" id="CHEBI:456216"/>
        <dbReference type="EC" id="2.7.11.1"/>
    </reaction>
</comment>
<dbReference type="PROSITE" id="PS00107">
    <property type="entry name" value="PROTEIN_KINASE_ATP"/>
    <property type="match status" value="1"/>
</dbReference>
<dbReference type="Proteomes" id="UP000566819">
    <property type="component" value="Unassembled WGS sequence"/>
</dbReference>
<evidence type="ECO:0000256" key="5">
    <source>
        <dbReference type="ARBA" id="ARBA00022777"/>
    </source>
</evidence>
<dbReference type="PROSITE" id="PS50011">
    <property type="entry name" value="PROTEIN_KINASE_DOM"/>
    <property type="match status" value="1"/>
</dbReference>
<dbReference type="GO" id="GO:0005737">
    <property type="term" value="C:cytoplasm"/>
    <property type="evidence" value="ECO:0007669"/>
    <property type="project" value="TreeGrafter"/>
</dbReference>
<evidence type="ECO:0000313" key="11">
    <source>
        <dbReference type="EMBL" id="KAF4634318.1"/>
    </source>
</evidence>
<keyword evidence="2" id="KW-0723">Serine/threonine-protein kinase</keyword>
<dbReference type="EMBL" id="JAAMPI010000193">
    <property type="protein sequence ID" value="KAF4634318.1"/>
    <property type="molecule type" value="Genomic_DNA"/>
</dbReference>
<dbReference type="OrthoDB" id="5979581at2759"/>
<proteinExistence type="predicted"/>
<sequence>MTSLLKWVRTASRRAPSPPMRFPTRGFDIISDAQPLDEEQFDGFKSGRYYPVNIGDVFASKYQVVGKLGCGVTSTVWLARDLQAHKHVALKIYTRDGDQQEEFQIYQCLGKGSPSHPGYSHVRTALETFVIPRPGGDHTCLVQKPMWESFRDLRYRLPNGLFTEELLKGSLKQLFMALDYLHTECKLVHTDIKADNILSQIEDKSILDAFTTAEIEHPSPRKSVNGVTVYASRQLEVPKFFGDSVLSDFGSAVRGDEKRNHNAGPQIYRAPEVMLKAAWSYPVDIWNVGVMIWDLFEGKHMFHGNDTDGKGYSTRAHLAEVIGMLGPPPLDLLKRGIRSSEFFDKEASRLNVPSEAPTPIPIFLPILSYVLGADSAKEVDDDANEEEVAVKGVAPKGGVVTGIVATGAVAIGAEDCTAVIIDPVTNVDMEFIHAEATTLPLVTKFCIATLMVKQTYEGQYITHVLLGPFVLVVAVKYDCGHTSGPELYDVD</sequence>
<accession>A0A8H4W4V7</accession>
<keyword evidence="3" id="KW-0808">Transferase</keyword>
<protein>
    <recommendedName>
        <fullName evidence="1">non-specific serine/threonine protein kinase</fullName>
        <ecNumber evidence="1">2.7.11.1</ecNumber>
    </recommendedName>
</protein>
<dbReference type="EC" id="2.7.11.1" evidence="1"/>
<keyword evidence="4 9" id="KW-0547">Nucleotide-binding</keyword>
<dbReference type="InterPro" id="IPR017441">
    <property type="entry name" value="Protein_kinase_ATP_BS"/>
</dbReference>
<reference evidence="11 12" key="1">
    <citation type="submission" date="2020-03" db="EMBL/GenBank/DDBJ databases">
        <title>Draft Genome Sequence of Cudoniella acicularis.</title>
        <authorList>
            <person name="Buettner E."/>
            <person name="Kellner H."/>
        </authorList>
    </citation>
    <scope>NUCLEOTIDE SEQUENCE [LARGE SCALE GENOMIC DNA]</scope>
    <source>
        <strain evidence="11 12">DSM 108380</strain>
    </source>
</reference>
<evidence type="ECO:0000256" key="4">
    <source>
        <dbReference type="ARBA" id="ARBA00022741"/>
    </source>
</evidence>
<keyword evidence="12" id="KW-1185">Reference proteome</keyword>
<evidence type="ECO:0000256" key="6">
    <source>
        <dbReference type="ARBA" id="ARBA00022840"/>
    </source>
</evidence>
<dbReference type="GO" id="GO:0005634">
    <property type="term" value="C:nucleus"/>
    <property type="evidence" value="ECO:0007669"/>
    <property type="project" value="TreeGrafter"/>
</dbReference>
<dbReference type="SMART" id="SM00220">
    <property type="entry name" value="S_TKc"/>
    <property type="match status" value="1"/>
</dbReference>
<dbReference type="GO" id="GO:0000245">
    <property type="term" value="P:spliceosomal complex assembly"/>
    <property type="evidence" value="ECO:0007669"/>
    <property type="project" value="TreeGrafter"/>
</dbReference>
<evidence type="ECO:0000256" key="2">
    <source>
        <dbReference type="ARBA" id="ARBA00022527"/>
    </source>
</evidence>
<comment type="catalytic activity">
    <reaction evidence="8">
        <text>L-seryl-[protein] + ATP = O-phospho-L-seryl-[protein] + ADP + H(+)</text>
        <dbReference type="Rhea" id="RHEA:17989"/>
        <dbReference type="Rhea" id="RHEA-COMP:9863"/>
        <dbReference type="Rhea" id="RHEA-COMP:11604"/>
        <dbReference type="ChEBI" id="CHEBI:15378"/>
        <dbReference type="ChEBI" id="CHEBI:29999"/>
        <dbReference type="ChEBI" id="CHEBI:30616"/>
        <dbReference type="ChEBI" id="CHEBI:83421"/>
        <dbReference type="ChEBI" id="CHEBI:456216"/>
        <dbReference type="EC" id="2.7.11.1"/>
    </reaction>
</comment>
<dbReference type="InterPro" id="IPR000719">
    <property type="entry name" value="Prot_kinase_dom"/>
</dbReference>
<evidence type="ECO:0000256" key="8">
    <source>
        <dbReference type="ARBA" id="ARBA00048679"/>
    </source>
</evidence>
<dbReference type="Gene3D" id="3.30.200.20">
    <property type="entry name" value="Phosphorylase Kinase, domain 1"/>
    <property type="match status" value="1"/>
</dbReference>
<organism evidence="11 12">
    <name type="scientific">Cudoniella acicularis</name>
    <dbReference type="NCBI Taxonomy" id="354080"/>
    <lineage>
        <taxon>Eukaryota</taxon>
        <taxon>Fungi</taxon>
        <taxon>Dikarya</taxon>
        <taxon>Ascomycota</taxon>
        <taxon>Pezizomycotina</taxon>
        <taxon>Leotiomycetes</taxon>
        <taxon>Helotiales</taxon>
        <taxon>Tricladiaceae</taxon>
        <taxon>Cudoniella</taxon>
    </lineage>
</organism>
<evidence type="ECO:0000313" key="12">
    <source>
        <dbReference type="Proteomes" id="UP000566819"/>
    </source>
</evidence>
<keyword evidence="6 9" id="KW-0067">ATP-binding</keyword>
<evidence type="ECO:0000256" key="1">
    <source>
        <dbReference type="ARBA" id="ARBA00012513"/>
    </source>
</evidence>
<dbReference type="GO" id="GO:0004674">
    <property type="term" value="F:protein serine/threonine kinase activity"/>
    <property type="evidence" value="ECO:0007669"/>
    <property type="project" value="UniProtKB-KW"/>
</dbReference>